<protein>
    <submittedName>
        <fullName evidence="6">Sodium channel protein type 5 subunit alpha</fullName>
    </submittedName>
</protein>
<organism evidence="6 7">
    <name type="scientific">Chelonia mydas</name>
    <name type="common">Green sea-turtle</name>
    <name type="synonym">Chelonia agassizi</name>
    <dbReference type="NCBI Taxonomy" id="8469"/>
    <lineage>
        <taxon>Eukaryota</taxon>
        <taxon>Metazoa</taxon>
        <taxon>Chordata</taxon>
        <taxon>Craniata</taxon>
        <taxon>Vertebrata</taxon>
        <taxon>Euteleostomi</taxon>
        <taxon>Archelosauria</taxon>
        <taxon>Testudinata</taxon>
        <taxon>Testudines</taxon>
        <taxon>Cryptodira</taxon>
        <taxon>Durocryptodira</taxon>
        <taxon>Americhelydia</taxon>
        <taxon>Chelonioidea</taxon>
        <taxon>Cheloniidae</taxon>
        <taxon>Chelonia</taxon>
    </lineage>
</organism>
<feature type="region of interest" description="Disordered" evidence="4">
    <location>
        <begin position="75"/>
        <end position="118"/>
    </location>
</feature>
<evidence type="ECO:0000256" key="4">
    <source>
        <dbReference type="SAM" id="MobiDB-lite"/>
    </source>
</evidence>
<proteinExistence type="predicted"/>
<dbReference type="Gene3D" id="1.20.5.1190">
    <property type="entry name" value="iswi atpase"/>
    <property type="match status" value="1"/>
</dbReference>
<comment type="subcellular location">
    <subcellularLocation>
        <location evidence="1">Cell membrane</location>
    </subcellularLocation>
</comment>
<evidence type="ECO:0000259" key="5">
    <source>
        <dbReference type="Pfam" id="PF24609"/>
    </source>
</evidence>
<keyword evidence="3" id="KW-0472">Membrane</keyword>
<name>M7BDT4_CHEMY</name>
<keyword evidence="6" id="KW-0407">Ion channel</keyword>
<feature type="compositionally biased region" description="Polar residues" evidence="4">
    <location>
        <begin position="81"/>
        <end position="118"/>
    </location>
</feature>
<evidence type="ECO:0000256" key="3">
    <source>
        <dbReference type="ARBA" id="ARBA00023136"/>
    </source>
</evidence>
<dbReference type="EMBL" id="KB526358">
    <property type="protein sequence ID" value="EMP36126.1"/>
    <property type="molecule type" value="Genomic_DNA"/>
</dbReference>
<dbReference type="STRING" id="8469.M7BDT4"/>
<dbReference type="InterPro" id="IPR058542">
    <property type="entry name" value="IQ_SCN5A_C"/>
</dbReference>
<evidence type="ECO:0000313" key="6">
    <source>
        <dbReference type="EMBL" id="EMP36126.1"/>
    </source>
</evidence>
<dbReference type="GO" id="GO:0034220">
    <property type="term" value="P:monoatomic ion transmembrane transport"/>
    <property type="evidence" value="ECO:0007669"/>
    <property type="project" value="UniProtKB-KW"/>
</dbReference>
<dbReference type="Proteomes" id="UP000031443">
    <property type="component" value="Unassembled WGS sequence"/>
</dbReference>
<keyword evidence="2" id="KW-1003">Cell membrane</keyword>
<sequence length="118" mass="13288">MDKLMMEKKLKIAIPSKLAYKPITTTLRRRQKELSAIIIQRAFQSHLIQCSVKQASFSYQHRNCDSSIFEEDVSEKEGSQLDKSQTASSISFPPSYNSVTGATNDNLQVTITDSNKTN</sequence>
<evidence type="ECO:0000313" key="7">
    <source>
        <dbReference type="Proteomes" id="UP000031443"/>
    </source>
</evidence>
<keyword evidence="6" id="KW-0406">Ion transport</keyword>
<feature type="domain" description="SCN5A-like C-terminal IQ motif" evidence="5">
    <location>
        <begin position="25"/>
        <end position="59"/>
    </location>
</feature>
<evidence type="ECO:0000256" key="1">
    <source>
        <dbReference type="ARBA" id="ARBA00004236"/>
    </source>
</evidence>
<dbReference type="Pfam" id="PF24609">
    <property type="entry name" value="IQ_SCN5A_C"/>
    <property type="match status" value="1"/>
</dbReference>
<evidence type="ECO:0000256" key="2">
    <source>
        <dbReference type="ARBA" id="ARBA00022475"/>
    </source>
</evidence>
<keyword evidence="7" id="KW-1185">Reference proteome</keyword>
<gene>
    <name evidence="6" type="ORF">UY3_06702</name>
</gene>
<dbReference type="AlphaFoldDB" id="M7BDT4"/>
<keyword evidence="6" id="KW-0813">Transport</keyword>
<reference evidence="7" key="1">
    <citation type="journal article" date="2013" name="Nat. Genet.">
        <title>The draft genomes of soft-shell turtle and green sea turtle yield insights into the development and evolution of the turtle-specific body plan.</title>
        <authorList>
            <person name="Wang Z."/>
            <person name="Pascual-Anaya J."/>
            <person name="Zadissa A."/>
            <person name="Li W."/>
            <person name="Niimura Y."/>
            <person name="Huang Z."/>
            <person name="Li C."/>
            <person name="White S."/>
            <person name="Xiong Z."/>
            <person name="Fang D."/>
            <person name="Wang B."/>
            <person name="Ming Y."/>
            <person name="Chen Y."/>
            <person name="Zheng Y."/>
            <person name="Kuraku S."/>
            <person name="Pignatelli M."/>
            <person name="Herrero J."/>
            <person name="Beal K."/>
            <person name="Nozawa M."/>
            <person name="Li Q."/>
            <person name="Wang J."/>
            <person name="Zhang H."/>
            <person name="Yu L."/>
            <person name="Shigenobu S."/>
            <person name="Wang J."/>
            <person name="Liu J."/>
            <person name="Flicek P."/>
            <person name="Searle S."/>
            <person name="Wang J."/>
            <person name="Kuratani S."/>
            <person name="Yin Y."/>
            <person name="Aken B."/>
            <person name="Zhang G."/>
            <person name="Irie N."/>
        </authorList>
    </citation>
    <scope>NUCLEOTIDE SEQUENCE [LARGE SCALE GENOMIC DNA]</scope>
</reference>
<accession>M7BDT4</accession>